<dbReference type="InterPro" id="IPR002483">
    <property type="entry name" value="PWI_dom"/>
</dbReference>
<dbReference type="GO" id="GO:0006397">
    <property type="term" value="P:mRNA processing"/>
    <property type="evidence" value="ECO:0007669"/>
    <property type="project" value="UniProtKB-KW"/>
</dbReference>
<feature type="compositionally biased region" description="Basic and acidic residues" evidence="2">
    <location>
        <begin position="227"/>
        <end position="240"/>
    </location>
</feature>
<feature type="compositionally biased region" description="Low complexity" evidence="2">
    <location>
        <begin position="300"/>
        <end position="323"/>
    </location>
</feature>
<dbReference type="PANTHER" id="PTHR23148:SF0">
    <property type="entry name" value="SERINE_ARGININE REPETITIVE MATRIX PROTEIN 1"/>
    <property type="match status" value="1"/>
</dbReference>
<dbReference type="SUPFAM" id="SSF101233">
    <property type="entry name" value="PWI domain"/>
    <property type="match status" value="1"/>
</dbReference>
<organism evidence="4 5">
    <name type="scientific">Babesia ovata</name>
    <dbReference type="NCBI Taxonomy" id="189622"/>
    <lineage>
        <taxon>Eukaryota</taxon>
        <taxon>Sar</taxon>
        <taxon>Alveolata</taxon>
        <taxon>Apicomplexa</taxon>
        <taxon>Aconoidasida</taxon>
        <taxon>Piroplasmida</taxon>
        <taxon>Babesiidae</taxon>
        <taxon>Babesia</taxon>
    </lineage>
</organism>
<dbReference type="Proteomes" id="UP000236319">
    <property type="component" value="Unassembled WGS sequence"/>
</dbReference>
<dbReference type="PROSITE" id="PS51025">
    <property type="entry name" value="PWI"/>
    <property type="match status" value="1"/>
</dbReference>
<accession>A0A2H6K7R0</accession>
<dbReference type="VEuPathDB" id="PiroplasmaDB:BOVATA_005180"/>
<feature type="compositionally biased region" description="Low complexity" evidence="2">
    <location>
        <begin position="334"/>
        <end position="361"/>
    </location>
</feature>
<feature type="compositionally biased region" description="Basic residues" evidence="2">
    <location>
        <begin position="413"/>
        <end position="423"/>
    </location>
</feature>
<dbReference type="RefSeq" id="XP_028865268.1">
    <property type="nucleotide sequence ID" value="XM_029009435.1"/>
</dbReference>
<feature type="compositionally biased region" description="Low complexity" evidence="2">
    <location>
        <begin position="395"/>
        <end position="411"/>
    </location>
</feature>
<evidence type="ECO:0000256" key="1">
    <source>
        <dbReference type="ARBA" id="ARBA00022664"/>
    </source>
</evidence>
<comment type="caution">
    <text evidence="4">The sequence shown here is derived from an EMBL/GenBank/DDBJ whole genome shotgun (WGS) entry which is preliminary data.</text>
</comment>
<reference evidence="4 5" key="1">
    <citation type="journal article" date="2017" name="BMC Genomics">
        <title>Whole-genome assembly of Babesia ovata and comparative genomics between closely related pathogens.</title>
        <authorList>
            <person name="Yamagishi J."/>
            <person name="Asada M."/>
            <person name="Hakimi H."/>
            <person name="Tanaka T.Q."/>
            <person name="Sugimoto C."/>
            <person name="Kawazu S."/>
        </authorList>
    </citation>
    <scope>NUCLEOTIDE SEQUENCE [LARGE SCALE GENOMIC DNA]</scope>
    <source>
        <strain evidence="4 5">Miyake</strain>
    </source>
</reference>
<feature type="compositionally biased region" description="Basic residues" evidence="2">
    <location>
        <begin position="380"/>
        <end position="394"/>
    </location>
</feature>
<dbReference type="PANTHER" id="PTHR23148">
    <property type="entry name" value="SERINE/ARGININE REGULATED NUCLEAR MATRIX PROTEIN"/>
    <property type="match status" value="1"/>
</dbReference>
<feature type="region of interest" description="Disordered" evidence="2">
    <location>
        <begin position="172"/>
        <end position="432"/>
    </location>
</feature>
<gene>
    <name evidence="4" type="ORF">BOVATA_005180</name>
</gene>
<feature type="compositionally biased region" description="Low complexity" evidence="2">
    <location>
        <begin position="275"/>
        <end position="287"/>
    </location>
</feature>
<dbReference type="GeneID" id="39872795"/>
<feature type="compositionally biased region" description="Basic and acidic residues" evidence="2">
    <location>
        <begin position="252"/>
        <end position="263"/>
    </location>
</feature>
<dbReference type="GO" id="GO:0003723">
    <property type="term" value="F:RNA binding"/>
    <property type="evidence" value="ECO:0007669"/>
    <property type="project" value="TreeGrafter"/>
</dbReference>
<dbReference type="SMART" id="SM00311">
    <property type="entry name" value="PWI"/>
    <property type="match status" value="1"/>
</dbReference>
<dbReference type="Pfam" id="PF01480">
    <property type="entry name" value="PWI"/>
    <property type="match status" value="1"/>
</dbReference>
<dbReference type="OrthoDB" id="163257at2759"/>
<dbReference type="InterPro" id="IPR052225">
    <property type="entry name" value="Ser/Arg_repetitive_matrix"/>
</dbReference>
<evidence type="ECO:0000259" key="3">
    <source>
        <dbReference type="PROSITE" id="PS51025"/>
    </source>
</evidence>
<keyword evidence="1" id="KW-0507">mRNA processing</keyword>
<evidence type="ECO:0000313" key="5">
    <source>
        <dbReference type="Proteomes" id="UP000236319"/>
    </source>
</evidence>
<dbReference type="EMBL" id="BDSA01000001">
    <property type="protein sequence ID" value="GBE59025.1"/>
    <property type="molecule type" value="Genomic_DNA"/>
</dbReference>
<proteinExistence type="predicted"/>
<dbReference type="Gene3D" id="1.20.1390.10">
    <property type="entry name" value="PWI domain"/>
    <property type="match status" value="1"/>
</dbReference>
<dbReference type="GO" id="GO:0005681">
    <property type="term" value="C:spliceosomal complex"/>
    <property type="evidence" value="ECO:0007669"/>
    <property type="project" value="TreeGrafter"/>
</dbReference>
<dbReference type="InterPro" id="IPR036483">
    <property type="entry name" value="PWI_dom_sf"/>
</dbReference>
<evidence type="ECO:0000256" key="2">
    <source>
        <dbReference type="SAM" id="MobiDB-lite"/>
    </source>
</evidence>
<dbReference type="GO" id="GO:0048024">
    <property type="term" value="P:regulation of mRNA splicing, via spliceosome"/>
    <property type="evidence" value="ECO:0007669"/>
    <property type="project" value="TreeGrafter"/>
</dbReference>
<name>A0A2H6K7R0_9APIC</name>
<feature type="domain" description="PWI" evidence="3">
    <location>
        <begin position="29"/>
        <end position="150"/>
    </location>
</feature>
<feature type="compositionally biased region" description="Basic residues" evidence="2">
    <location>
        <begin position="324"/>
        <end position="333"/>
    </location>
</feature>
<protein>
    <submittedName>
        <fullName evidence="4">Pwi domain-containing protein</fullName>
    </submittedName>
</protein>
<feature type="compositionally biased region" description="Basic and acidic residues" evidence="2">
    <location>
        <begin position="367"/>
        <end position="379"/>
    </location>
</feature>
<dbReference type="AlphaFoldDB" id="A0A2H6K7R0"/>
<evidence type="ECO:0000313" key="4">
    <source>
        <dbReference type="EMBL" id="GBE59025.1"/>
    </source>
</evidence>
<keyword evidence="5" id="KW-1185">Reference proteome</keyword>
<sequence length="432" mass="48420">MLRGSRFSRHGGDLKTPFLAGKERELLESKKWPACFSQSVDITKVQIDAFKPWITRRVTELMGVEDEIVVDYCLSQLKFFGETDAKANAENAGDGGKCLNEKPYLDPKKLQINLTGFMAKNARIFVKELWDLLLAAQDSEYGIPQAFIDEKKREIAAIQGAANEVEDTLRQMGSSLPAPDHAGSDANASAEGPIQIKNEPTPVENASVEAESVPGESRGARRQTSRSRREYGTQRYEARKYANSPARKYPIRRSDDSTRKRGSGDGGYRRRRRSPSSNSSRSSSASVRYRRRVHRERSPSRSSSGSYSNRSESSSSRSSPAVRRAPRHGRRRSYSSASTDSPTPSASSESRSSRSVESPVSRRGRGRRYEARRSRDRSVSHRRRGSSPKRRRRSSSSSSLSSRSSASSSQSYKTRRRHGGKRYGSRDRRSYS</sequence>